<evidence type="ECO:0000256" key="2">
    <source>
        <dbReference type="SAM" id="MobiDB-lite"/>
    </source>
</evidence>
<evidence type="ECO:0000313" key="3">
    <source>
        <dbReference type="EMBL" id="KAG8232168.1"/>
    </source>
</evidence>
<gene>
    <name evidence="3" type="ORF">J437_LFUL012240</name>
</gene>
<accession>A0A8K0KH17</accession>
<organism evidence="3 4">
    <name type="scientific">Ladona fulva</name>
    <name type="common">Scarce chaser dragonfly</name>
    <name type="synonym">Libellula fulva</name>
    <dbReference type="NCBI Taxonomy" id="123851"/>
    <lineage>
        <taxon>Eukaryota</taxon>
        <taxon>Metazoa</taxon>
        <taxon>Ecdysozoa</taxon>
        <taxon>Arthropoda</taxon>
        <taxon>Hexapoda</taxon>
        <taxon>Insecta</taxon>
        <taxon>Pterygota</taxon>
        <taxon>Palaeoptera</taxon>
        <taxon>Odonata</taxon>
        <taxon>Epiprocta</taxon>
        <taxon>Anisoptera</taxon>
        <taxon>Libelluloidea</taxon>
        <taxon>Libellulidae</taxon>
        <taxon>Ladona</taxon>
    </lineage>
</organism>
<dbReference type="EMBL" id="KZ308599">
    <property type="protein sequence ID" value="KAG8232168.1"/>
    <property type="molecule type" value="Genomic_DNA"/>
</dbReference>
<dbReference type="PANTHER" id="PTHR10380">
    <property type="entry name" value="CUTICLE PROTEIN"/>
    <property type="match status" value="1"/>
</dbReference>
<keyword evidence="4" id="KW-1185">Reference proteome</keyword>
<dbReference type="InterPro" id="IPR000618">
    <property type="entry name" value="Insect_cuticle"/>
</dbReference>
<evidence type="ECO:0000313" key="4">
    <source>
        <dbReference type="Proteomes" id="UP000792457"/>
    </source>
</evidence>
<name>A0A8K0KH17_LADFU</name>
<dbReference type="PROSITE" id="PS51155">
    <property type="entry name" value="CHIT_BIND_RR_2"/>
    <property type="match status" value="1"/>
</dbReference>
<keyword evidence="1" id="KW-0193">Cuticle</keyword>
<dbReference type="PANTHER" id="PTHR10380:SF236">
    <property type="entry name" value="PUPAL CUTICLE PROTEIN EDG-84A-LIKE PROTEIN"/>
    <property type="match status" value="1"/>
</dbReference>
<dbReference type="Proteomes" id="UP000792457">
    <property type="component" value="Unassembled WGS sequence"/>
</dbReference>
<evidence type="ECO:0000256" key="1">
    <source>
        <dbReference type="PROSITE-ProRule" id="PRU00497"/>
    </source>
</evidence>
<protein>
    <submittedName>
        <fullName evidence="3">Uncharacterized protein</fullName>
    </submittedName>
</protein>
<reference evidence="3" key="2">
    <citation type="submission" date="2017-10" db="EMBL/GenBank/DDBJ databases">
        <title>Ladona fulva Genome sequencing and assembly.</title>
        <authorList>
            <person name="Murali S."/>
            <person name="Richards S."/>
            <person name="Bandaranaike D."/>
            <person name="Bellair M."/>
            <person name="Blankenburg K."/>
            <person name="Chao H."/>
            <person name="Dinh H."/>
            <person name="Doddapaneni H."/>
            <person name="Dugan-Rocha S."/>
            <person name="Elkadiri S."/>
            <person name="Gnanaolivu R."/>
            <person name="Hernandez B."/>
            <person name="Skinner E."/>
            <person name="Javaid M."/>
            <person name="Lee S."/>
            <person name="Li M."/>
            <person name="Ming W."/>
            <person name="Munidasa M."/>
            <person name="Muniz J."/>
            <person name="Nguyen L."/>
            <person name="Hughes D."/>
            <person name="Osuji N."/>
            <person name="Pu L.-L."/>
            <person name="Puazo M."/>
            <person name="Qu C."/>
            <person name="Quiroz J."/>
            <person name="Raj R."/>
            <person name="Weissenberger G."/>
            <person name="Xin Y."/>
            <person name="Zou X."/>
            <person name="Han Y."/>
            <person name="Worley K."/>
            <person name="Muzny D."/>
            <person name="Gibbs R."/>
        </authorList>
    </citation>
    <scope>NUCLEOTIDE SEQUENCE</scope>
    <source>
        <strain evidence="3">Sampled in the wild</strain>
    </source>
</reference>
<dbReference type="GO" id="GO:0008010">
    <property type="term" value="F:structural constituent of chitin-based larval cuticle"/>
    <property type="evidence" value="ECO:0007669"/>
    <property type="project" value="TreeGrafter"/>
</dbReference>
<feature type="region of interest" description="Disordered" evidence="2">
    <location>
        <begin position="147"/>
        <end position="172"/>
    </location>
</feature>
<dbReference type="InterPro" id="IPR050468">
    <property type="entry name" value="Cuticle_Struct_Prot"/>
</dbReference>
<dbReference type="Pfam" id="PF00379">
    <property type="entry name" value="Chitin_bind_4"/>
    <property type="match status" value="1"/>
</dbReference>
<dbReference type="OrthoDB" id="8188035at2759"/>
<comment type="caution">
    <text evidence="3">The sequence shown here is derived from an EMBL/GenBank/DDBJ whole genome shotgun (WGS) entry which is preliminary data.</text>
</comment>
<sequence>MPTPDVVKRYSIPDQARIESRTSDGTVRGSYSYLDPIGRTITVQYIADDSGYHAATNEATPGSTVAITRDQGYNLQYYAASAPNLVPASVVGSIPRPIEDTPEVAAAREAHLRLHQAALEAHAAAIAAVTGKESGEQPPMKVDFEEDVGEEIEEEDNTSEVNTGAASDESDEGVVIESDALSDNAAGAGISGYDDDDHELTYEKDRYPKLQYTSLPETFDPAKVHDEESNSVIVTNPEFADEPVSTRIGGQQGDQKENVEGHKEISQITATIPGKGAFFYSFRHAVPVYVSVPQEQQHQYQQVPPGRFYGVYTRPAQQPPQQHHQQRLSVSERASLLGAVPVAAVHDSQVSPAQRDSLKDHQTLPLYITPIEIEEN</sequence>
<proteinExistence type="predicted"/>
<feature type="compositionally biased region" description="Acidic residues" evidence="2">
    <location>
        <begin position="147"/>
        <end position="158"/>
    </location>
</feature>
<dbReference type="AlphaFoldDB" id="A0A8K0KH17"/>
<reference evidence="3" key="1">
    <citation type="submission" date="2013-04" db="EMBL/GenBank/DDBJ databases">
        <authorList>
            <person name="Qu J."/>
            <person name="Murali S.C."/>
            <person name="Bandaranaike D."/>
            <person name="Bellair M."/>
            <person name="Blankenburg K."/>
            <person name="Chao H."/>
            <person name="Dinh H."/>
            <person name="Doddapaneni H."/>
            <person name="Downs B."/>
            <person name="Dugan-Rocha S."/>
            <person name="Elkadiri S."/>
            <person name="Gnanaolivu R.D."/>
            <person name="Hernandez B."/>
            <person name="Javaid M."/>
            <person name="Jayaseelan J.C."/>
            <person name="Lee S."/>
            <person name="Li M."/>
            <person name="Ming W."/>
            <person name="Munidasa M."/>
            <person name="Muniz J."/>
            <person name="Nguyen L."/>
            <person name="Ongeri F."/>
            <person name="Osuji N."/>
            <person name="Pu L.-L."/>
            <person name="Puazo M."/>
            <person name="Qu C."/>
            <person name="Quiroz J."/>
            <person name="Raj R."/>
            <person name="Weissenberger G."/>
            <person name="Xin Y."/>
            <person name="Zou X."/>
            <person name="Han Y."/>
            <person name="Richards S."/>
            <person name="Worley K."/>
            <person name="Muzny D."/>
            <person name="Gibbs R."/>
        </authorList>
    </citation>
    <scope>NUCLEOTIDE SEQUENCE</scope>
    <source>
        <strain evidence="3">Sampled in the wild</strain>
    </source>
</reference>
<dbReference type="GO" id="GO:0062129">
    <property type="term" value="C:chitin-based extracellular matrix"/>
    <property type="evidence" value="ECO:0007669"/>
    <property type="project" value="TreeGrafter"/>
</dbReference>